<gene>
    <name evidence="3" type="ordered locus">Msil_0978</name>
</gene>
<dbReference type="InterPro" id="IPR036868">
    <property type="entry name" value="TusA-like_sf"/>
</dbReference>
<dbReference type="OrthoDB" id="9797551at2"/>
<dbReference type="CDD" id="cd00291">
    <property type="entry name" value="SirA_YedF_YeeD"/>
    <property type="match status" value="1"/>
</dbReference>
<organism evidence="3 4">
    <name type="scientific">Methylocella silvestris (strain DSM 15510 / CIP 108128 / LMG 27833 / NCIMB 13906 / BL2)</name>
    <dbReference type="NCBI Taxonomy" id="395965"/>
    <lineage>
        <taxon>Bacteria</taxon>
        <taxon>Pseudomonadati</taxon>
        <taxon>Pseudomonadota</taxon>
        <taxon>Alphaproteobacteria</taxon>
        <taxon>Hyphomicrobiales</taxon>
        <taxon>Beijerinckiaceae</taxon>
        <taxon>Methylocella</taxon>
    </lineage>
</organism>
<dbReference type="EMBL" id="CP001280">
    <property type="protein sequence ID" value="ACK49947.1"/>
    <property type="molecule type" value="Genomic_DNA"/>
</dbReference>
<evidence type="ECO:0000256" key="1">
    <source>
        <dbReference type="ARBA" id="ARBA00008984"/>
    </source>
</evidence>
<dbReference type="PANTHER" id="PTHR33279:SF6">
    <property type="entry name" value="SULFUR CARRIER PROTEIN YEDF-RELATED"/>
    <property type="match status" value="1"/>
</dbReference>
<dbReference type="PANTHER" id="PTHR33279">
    <property type="entry name" value="SULFUR CARRIER PROTEIN YEDF-RELATED"/>
    <property type="match status" value="1"/>
</dbReference>
<dbReference type="HOGENOM" id="CLU_165255_1_0_5"/>
<dbReference type="STRING" id="395965.Msil_0978"/>
<keyword evidence="4" id="KW-1185">Reference proteome</keyword>
<accession>B8EK00</accession>
<dbReference type="Gene3D" id="3.30.110.40">
    <property type="entry name" value="TusA-like domain"/>
    <property type="match status" value="1"/>
</dbReference>
<dbReference type="PROSITE" id="PS01148">
    <property type="entry name" value="UPF0033"/>
    <property type="match status" value="1"/>
</dbReference>
<proteinExistence type="inferred from homology"/>
<feature type="domain" description="UPF0033" evidence="2">
    <location>
        <begin position="10"/>
        <end position="34"/>
    </location>
</feature>
<dbReference type="SUPFAM" id="SSF64307">
    <property type="entry name" value="SirA-like"/>
    <property type="match status" value="1"/>
</dbReference>
<evidence type="ECO:0000259" key="2">
    <source>
        <dbReference type="PROSITE" id="PS01148"/>
    </source>
</evidence>
<evidence type="ECO:0000313" key="3">
    <source>
        <dbReference type="EMBL" id="ACK49947.1"/>
    </source>
</evidence>
<dbReference type="KEGG" id="msl:Msil_0978"/>
<sequence length="80" mass="8872">MRADSATTSLDLRGLACPLPALRTAKALRKLNGGDLLIVECTDPLASIDIPHLLNETGDALERQDRRDDALIFHIRRKRP</sequence>
<dbReference type="AlphaFoldDB" id="B8EK00"/>
<dbReference type="eggNOG" id="COG0425">
    <property type="taxonomic scope" value="Bacteria"/>
</dbReference>
<evidence type="ECO:0000313" key="4">
    <source>
        <dbReference type="Proteomes" id="UP000002257"/>
    </source>
</evidence>
<dbReference type="Proteomes" id="UP000002257">
    <property type="component" value="Chromosome"/>
</dbReference>
<dbReference type="RefSeq" id="WP_012590017.1">
    <property type="nucleotide sequence ID" value="NC_011666.1"/>
</dbReference>
<reference evidence="3 4" key="1">
    <citation type="journal article" date="2010" name="J. Bacteriol.">
        <title>Complete genome sequence of the aerobic facultative methanotroph Methylocella silvestris BL2.</title>
        <authorList>
            <person name="Chen Y."/>
            <person name="Crombie A."/>
            <person name="Rahman M.T."/>
            <person name="Dedysh S.N."/>
            <person name="Liesack W."/>
            <person name="Stott M.B."/>
            <person name="Alam M."/>
            <person name="Theisen A.R."/>
            <person name="Murrell J.C."/>
            <person name="Dunfield P.F."/>
        </authorList>
    </citation>
    <scope>NUCLEOTIDE SEQUENCE [LARGE SCALE GENOMIC DNA]</scope>
    <source>
        <strain evidence="4">DSM 15510 / CIP 108128 / LMG 27833 / NCIMB 13906 / BL2</strain>
    </source>
</reference>
<name>B8EK00_METSB</name>
<comment type="similarity">
    <text evidence="1">Belongs to the sulfur carrier protein TusA family.</text>
</comment>
<dbReference type="InterPro" id="IPR001455">
    <property type="entry name" value="TusA-like"/>
</dbReference>
<protein>
    <submittedName>
        <fullName evidence="3">SirA family protein</fullName>
    </submittedName>
</protein>
<dbReference type="Pfam" id="PF01206">
    <property type="entry name" value="TusA"/>
    <property type="match status" value="1"/>
</dbReference>